<name>A0A398D5C5_9BACT</name>
<accession>A0A398D5C5</accession>
<feature type="transmembrane region" description="Helical" evidence="4">
    <location>
        <begin position="22"/>
        <end position="43"/>
    </location>
</feature>
<dbReference type="OrthoDB" id="9803985at2"/>
<protein>
    <submittedName>
        <fullName evidence="6">MFS transporter</fullName>
    </submittedName>
</protein>
<keyword evidence="2 4" id="KW-1133">Transmembrane helix</keyword>
<feature type="transmembrane region" description="Helical" evidence="4">
    <location>
        <begin position="394"/>
        <end position="412"/>
    </location>
</feature>
<dbReference type="Gene3D" id="1.20.1250.20">
    <property type="entry name" value="MFS general substrate transporter like domains"/>
    <property type="match status" value="2"/>
</dbReference>
<comment type="caution">
    <text evidence="6">The sequence shown here is derived from an EMBL/GenBank/DDBJ whole genome shotgun (WGS) entry which is preliminary data.</text>
</comment>
<sequence>MEGPSEVNTGLETSQERPQRKFFGLSQNVFVFGFVSMLTDFSSEVTVKTLPLFLANALGVQPAIIGFIEGFSETTATILKWVFGWLSDRLKKRKWLAFTGYAISNITKPFLYFVNSWPWAAFLRFADRTGKGVRSSPKGALLADSSEKKKMGRSFGYGNSMDTLGSVFGMLAAAGMIAAGGSAMAMTLTRSMYQRLIILVSVPALLTLPLIAFFIRENAPRASNHRTLNLSLRGFDTRFKLFLGIMVIFTLGNSSDAFLMLKAQRAGLDLVQIFLMLAMWKAVTSALSIPAGILSDRIDRGRVIRLGWLVYALVYLGFGFATQGWQVWILYALYGVFYAMTDAVGPALVADMVPESEKRGTAYGIYNAAIGVSALPASLIAGILWQFINPSAPFLFGSVLAFVAMIALTVLINSGKKTERAI</sequence>
<feature type="transmembrane region" description="Helical" evidence="4">
    <location>
        <begin position="241"/>
        <end position="261"/>
    </location>
</feature>
<evidence type="ECO:0000313" key="7">
    <source>
        <dbReference type="Proteomes" id="UP000266489"/>
    </source>
</evidence>
<dbReference type="AlphaFoldDB" id="A0A398D5C5"/>
<feature type="transmembrane region" description="Helical" evidence="4">
    <location>
        <begin position="331"/>
        <end position="353"/>
    </location>
</feature>
<feature type="transmembrane region" description="Helical" evidence="4">
    <location>
        <begin position="365"/>
        <end position="388"/>
    </location>
</feature>
<evidence type="ECO:0000313" key="6">
    <source>
        <dbReference type="EMBL" id="RIE07638.1"/>
    </source>
</evidence>
<feature type="transmembrane region" description="Helical" evidence="4">
    <location>
        <begin position="63"/>
        <end position="86"/>
    </location>
</feature>
<evidence type="ECO:0000256" key="3">
    <source>
        <dbReference type="ARBA" id="ARBA00023136"/>
    </source>
</evidence>
<dbReference type="PROSITE" id="PS50850">
    <property type="entry name" value="MFS"/>
    <property type="match status" value="1"/>
</dbReference>
<reference evidence="6 7" key="1">
    <citation type="submission" date="2018-09" db="EMBL/GenBank/DDBJ databases">
        <title>Discovery and Ecogenomic Context for Candidatus Cryosericales, a Global Caldiserica Order Active in Thawing Permafrost.</title>
        <authorList>
            <person name="Martinez M.A."/>
            <person name="Woodcroft B.J."/>
            <person name="Ignacio Espinoza J.C."/>
            <person name="Zayed A."/>
            <person name="Singleton C.M."/>
            <person name="Boyd J."/>
            <person name="Li Y.-F."/>
            <person name="Purvine S."/>
            <person name="Maughan H."/>
            <person name="Hodgkins S.B."/>
            <person name="Anderson D."/>
            <person name="Sederholm M."/>
            <person name="Temperton B."/>
            <person name="Saleska S.R."/>
            <person name="Tyson G.W."/>
            <person name="Rich V.I."/>
        </authorList>
    </citation>
    <scope>NUCLEOTIDE SEQUENCE [LARGE SCALE GENOMIC DNA]</scope>
    <source>
        <strain evidence="6 7">SMC5</strain>
    </source>
</reference>
<dbReference type="Proteomes" id="UP000266489">
    <property type="component" value="Unassembled WGS sequence"/>
</dbReference>
<dbReference type="SUPFAM" id="SSF103473">
    <property type="entry name" value="MFS general substrate transporter"/>
    <property type="match status" value="1"/>
</dbReference>
<proteinExistence type="predicted"/>
<evidence type="ECO:0000256" key="2">
    <source>
        <dbReference type="ARBA" id="ARBA00022989"/>
    </source>
</evidence>
<keyword evidence="3 4" id="KW-0472">Membrane</keyword>
<feature type="transmembrane region" description="Helical" evidence="4">
    <location>
        <begin position="306"/>
        <end position="325"/>
    </location>
</feature>
<dbReference type="PANTHER" id="PTHR23518">
    <property type="entry name" value="C-METHYLTRANSFERASE"/>
    <property type="match status" value="1"/>
</dbReference>
<dbReference type="InterPro" id="IPR036259">
    <property type="entry name" value="MFS_trans_sf"/>
</dbReference>
<feature type="domain" description="Major facilitator superfamily (MFS) profile" evidence="5">
    <location>
        <begin position="230"/>
        <end position="422"/>
    </location>
</feature>
<evidence type="ECO:0000256" key="1">
    <source>
        <dbReference type="ARBA" id="ARBA00022692"/>
    </source>
</evidence>
<dbReference type="GO" id="GO:0022857">
    <property type="term" value="F:transmembrane transporter activity"/>
    <property type="evidence" value="ECO:0007669"/>
    <property type="project" value="InterPro"/>
</dbReference>
<dbReference type="Pfam" id="PF07690">
    <property type="entry name" value="MFS_1"/>
    <property type="match status" value="1"/>
</dbReference>
<gene>
    <name evidence="6" type="ORF">SMC5_09145</name>
</gene>
<feature type="transmembrane region" description="Helical" evidence="4">
    <location>
        <begin position="163"/>
        <end position="186"/>
    </location>
</feature>
<keyword evidence="1 4" id="KW-0812">Transmembrane</keyword>
<evidence type="ECO:0000259" key="5">
    <source>
        <dbReference type="PROSITE" id="PS50850"/>
    </source>
</evidence>
<dbReference type="RefSeq" id="WP_119120461.1">
    <property type="nucleotide sequence ID" value="NZ_QXIU01000224.1"/>
</dbReference>
<dbReference type="PANTHER" id="PTHR23518:SF2">
    <property type="entry name" value="MAJOR FACILITATOR SUPERFAMILY TRANSPORTER"/>
    <property type="match status" value="1"/>
</dbReference>
<dbReference type="CDD" id="cd17370">
    <property type="entry name" value="MFS_MJ1317_like"/>
    <property type="match status" value="1"/>
</dbReference>
<dbReference type="EMBL" id="QXIU01000224">
    <property type="protein sequence ID" value="RIE07638.1"/>
    <property type="molecule type" value="Genomic_DNA"/>
</dbReference>
<feature type="transmembrane region" description="Helical" evidence="4">
    <location>
        <begin position="192"/>
        <end position="215"/>
    </location>
</feature>
<evidence type="ECO:0000256" key="4">
    <source>
        <dbReference type="SAM" id="Phobius"/>
    </source>
</evidence>
<dbReference type="InterPro" id="IPR011701">
    <property type="entry name" value="MFS"/>
</dbReference>
<feature type="transmembrane region" description="Helical" evidence="4">
    <location>
        <begin position="273"/>
        <end position="294"/>
    </location>
</feature>
<organism evidence="6 7">
    <name type="scientific">Candidatus Cryosericum odellii</name>
    <dbReference type="NCBI Taxonomy" id="2290917"/>
    <lineage>
        <taxon>Bacteria</taxon>
        <taxon>Pseudomonadati</taxon>
        <taxon>Caldisericota/Cryosericota group</taxon>
        <taxon>Candidatus Cryosericota</taxon>
        <taxon>Candidatus Cryosericia</taxon>
        <taxon>Candidatus Cryosericales</taxon>
        <taxon>Candidatus Cryosericaceae</taxon>
        <taxon>Candidatus Cryosericum</taxon>
    </lineage>
</organism>
<dbReference type="InterPro" id="IPR020846">
    <property type="entry name" value="MFS_dom"/>
</dbReference>